<keyword evidence="3" id="KW-1185">Reference proteome</keyword>
<dbReference type="AlphaFoldDB" id="A0A1B6Q3T1"/>
<reference evidence="2 3" key="1">
    <citation type="journal article" date="2009" name="Nature">
        <title>The Sorghum bicolor genome and the diversification of grasses.</title>
        <authorList>
            <person name="Paterson A.H."/>
            <person name="Bowers J.E."/>
            <person name="Bruggmann R."/>
            <person name="Dubchak I."/>
            <person name="Grimwood J."/>
            <person name="Gundlach H."/>
            <person name="Haberer G."/>
            <person name="Hellsten U."/>
            <person name="Mitros T."/>
            <person name="Poliakov A."/>
            <person name="Schmutz J."/>
            <person name="Spannagl M."/>
            <person name="Tang H."/>
            <person name="Wang X."/>
            <person name="Wicker T."/>
            <person name="Bharti A.K."/>
            <person name="Chapman J."/>
            <person name="Feltus F.A."/>
            <person name="Gowik U."/>
            <person name="Grigoriev I.V."/>
            <person name="Lyons E."/>
            <person name="Maher C.A."/>
            <person name="Martis M."/>
            <person name="Narechania A."/>
            <person name="Otillar R.P."/>
            <person name="Penning B.W."/>
            <person name="Salamov A.A."/>
            <person name="Wang Y."/>
            <person name="Zhang L."/>
            <person name="Carpita N.C."/>
            <person name="Freeling M."/>
            <person name="Gingle A.R."/>
            <person name="Hash C.T."/>
            <person name="Keller B."/>
            <person name="Klein P."/>
            <person name="Kresovich S."/>
            <person name="McCann M.C."/>
            <person name="Ming R."/>
            <person name="Peterson D.G."/>
            <person name="Mehboob-ur-Rahman"/>
            <person name="Ware D."/>
            <person name="Westhoff P."/>
            <person name="Mayer K.F."/>
            <person name="Messing J."/>
            <person name="Rokhsar D.S."/>
        </authorList>
    </citation>
    <scope>NUCLEOTIDE SEQUENCE [LARGE SCALE GENOMIC DNA]</scope>
    <source>
        <strain evidence="3">cv. BTx623</strain>
    </source>
</reference>
<feature type="region of interest" description="Disordered" evidence="1">
    <location>
        <begin position="43"/>
        <end position="80"/>
    </location>
</feature>
<reference evidence="3" key="2">
    <citation type="journal article" date="2018" name="Plant J.">
        <title>The Sorghum bicolor reference genome: improved assembly, gene annotations, a transcriptome atlas, and signatures of genome organization.</title>
        <authorList>
            <person name="McCormick R.F."/>
            <person name="Truong S.K."/>
            <person name="Sreedasyam A."/>
            <person name="Jenkins J."/>
            <person name="Shu S."/>
            <person name="Sims D."/>
            <person name="Kennedy M."/>
            <person name="Amirebrahimi M."/>
            <person name="Weers B.D."/>
            <person name="McKinley B."/>
            <person name="Mattison A."/>
            <person name="Morishige D.T."/>
            <person name="Grimwood J."/>
            <person name="Schmutz J."/>
            <person name="Mullet J.E."/>
        </authorList>
    </citation>
    <scope>NUCLEOTIDE SEQUENCE [LARGE SCALE GENOMIC DNA]</scope>
    <source>
        <strain evidence="3">cv. BTx623</strain>
    </source>
</reference>
<dbReference type="Proteomes" id="UP000000768">
    <property type="component" value="Chromosome 3"/>
</dbReference>
<dbReference type="InParanoid" id="A0A1B6Q3T1"/>
<dbReference type="EMBL" id="CM000762">
    <property type="protein sequence ID" value="KXG32564.1"/>
    <property type="molecule type" value="Genomic_DNA"/>
</dbReference>
<organism evidence="2 3">
    <name type="scientific">Sorghum bicolor</name>
    <name type="common">Sorghum</name>
    <name type="synonym">Sorghum vulgare</name>
    <dbReference type="NCBI Taxonomy" id="4558"/>
    <lineage>
        <taxon>Eukaryota</taxon>
        <taxon>Viridiplantae</taxon>
        <taxon>Streptophyta</taxon>
        <taxon>Embryophyta</taxon>
        <taxon>Tracheophyta</taxon>
        <taxon>Spermatophyta</taxon>
        <taxon>Magnoliopsida</taxon>
        <taxon>Liliopsida</taxon>
        <taxon>Poales</taxon>
        <taxon>Poaceae</taxon>
        <taxon>PACMAD clade</taxon>
        <taxon>Panicoideae</taxon>
        <taxon>Andropogonodae</taxon>
        <taxon>Andropogoneae</taxon>
        <taxon>Sorghinae</taxon>
        <taxon>Sorghum</taxon>
    </lineage>
</organism>
<name>A0A1B6Q3T1_SORBI</name>
<evidence type="ECO:0000313" key="3">
    <source>
        <dbReference type="Proteomes" id="UP000000768"/>
    </source>
</evidence>
<protein>
    <submittedName>
        <fullName evidence="2">Uncharacterized protein</fullName>
    </submittedName>
</protein>
<gene>
    <name evidence="2" type="ORF">SORBI_3003G169700</name>
</gene>
<proteinExistence type="predicted"/>
<evidence type="ECO:0000256" key="1">
    <source>
        <dbReference type="SAM" id="MobiDB-lite"/>
    </source>
</evidence>
<dbReference type="Gramene" id="KXG32564">
    <property type="protein sequence ID" value="KXG32564"/>
    <property type="gene ID" value="SORBI_3003G169700"/>
</dbReference>
<sequence>MWTHTASMNFRCGIGVGWTQMQHMQWNLGNRPQYSTIAAYRNRRTSPPLQHEHKVPVKQRRLRRTEKTEKNRACSRVNHR</sequence>
<accession>A0A1B6Q3T1</accession>
<evidence type="ECO:0000313" key="2">
    <source>
        <dbReference type="EMBL" id="KXG32564.1"/>
    </source>
</evidence>